<dbReference type="InterPro" id="IPR011613">
    <property type="entry name" value="GH15-like"/>
</dbReference>
<dbReference type="InterPro" id="IPR012341">
    <property type="entry name" value="6hp_glycosidase-like_sf"/>
</dbReference>
<keyword evidence="2" id="KW-0378">Hydrolase</keyword>
<dbReference type="GO" id="GO:0004553">
    <property type="term" value="F:hydrolase activity, hydrolyzing O-glycosyl compounds"/>
    <property type="evidence" value="ECO:0007669"/>
    <property type="project" value="TreeGrafter"/>
</dbReference>
<dbReference type="PANTHER" id="PTHR31616">
    <property type="entry name" value="TREHALASE"/>
    <property type="match status" value="1"/>
</dbReference>
<dbReference type="Pfam" id="PF00723">
    <property type="entry name" value="Glyco_hydro_15"/>
    <property type="match status" value="1"/>
</dbReference>
<dbReference type="AlphaFoldDB" id="A0A7C1GZQ7"/>
<sequence length="358" mass="41221">MILVLKNVRRTRMNLLEQSINTIKKYQTTCGSYIASPSFSQYLYCWFRDGSFIADAMNLVGENKSAKSFFDWGMRVISSQEERISKIVDRREEITQEELLPTRYLLDGRLTLDEWPNAQSDGYGTFLWALARCPDREFIEEHRDSIELITHYLEKVWKIPCFDVWEESEEAIHTSTLLSIAAGLKASETVLGIKTVWREVVDFILRWLTANGRFVKSTSNFGVDSSLCWASAPFGLFDNENPLVINTVEEIERTLVFDGGAKRYIQDTYYGGGSWILLSAYLAQWYAGTGQIEKARAVMSWIESNANQNGELPEQVPEHLLDEEMYRPWVERWGNIACPLLWSHAGYISLSKELSRKL</sequence>
<gene>
    <name evidence="2" type="ORF">ENN47_05790</name>
</gene>
<dbReference type="GO" id="GO:0005975">
    <property type="term" value="P:carbohydrate metabolic process"/>
    <property type="evidence" value="ECO:0007669"/>
    <property type="project" value="InterPro"/>
</dbReference>
<name>A0A7C1GZQ7_9BACT</name>
<comment type="caution">
    <text evidence="2">The sequence shown here is derived from an EMBL/GenBank/DDBJ whole genome shotgun (WGS) entry which is preliminary data.</text>
</comment>
<evidence type="ECO:0000313" key="2">
    <source>
        <dbReference type="EMBL" id="HDP77684.1"/>
    </source>
</evidence>
<dbReference type="Gene3D" id="1.50.10.10">
    <property type="match status" value="1"/>
</dbReference>
<dbReference type="InterPro" id="IPR008928">
    <property type="entry name" value="6-hairpin_glycosidase_sf"/>
</dbReference>
<proteinExistence type="predicted"/>
<accession>A0A7C1GZQ7</accession>
<dbReference type="EMBL" id="DSBT01000164">
    <property type="protein sequence ID" value="HDP77684.1"/>
    <property type="molecule type" value="Genomic_DNA"/>
</dbReference>
<dbReference type="Proteomes" id="UP000886198">
    <property type="component" value="Unassembled WGS sequence"/>
</dbReference>
<evidence type="ECO:0000259" key="1">
    <source>
        <dbReference type="Pfam" id="PF00723"/>
    </source>
</evidence>
<dbReference type="SUPFAM" id="SSF48208">
    <property type="entry name" value="Six-hairpin glycosidases"/>
    <property type="match status" value="1"/>
</dbReference>
<dbReference type="PANTHER" id="PTHR31616:SF0">
    <property type="entry name" value="GLUCAN 1,4-ALPHA-GLUCOSIDASE"/>
    <property type="match status" value="1"/>
</dbReference>
<reference evidence="2" key="1">
    <citation type="journal article" date="2020" name="mSystems">
        <title>Genome- and Community-Level Interaction Insights into Carbon Utilization and Element Cycling Functions of Hydrothermarchaeota in Hydrothermal Sediment.</title>
        <authorList>
            <person name="Zhou Z."/>
            <person name="Liu Y."/>
            <person name="Xu W."/>
            <person name="Pan J."/>
            <person name="Luo Z.H."/>
            <person name="Li M."/>
        </authorList>
    </citation>
    <scope>NUCLEOTIDE SEQUENCE [LARGE SCALE GENOMIC DNA]</scope>
    <source>
        <strain evidence="2">SpSt-1179</strain>
    </source>
</reference>
<protein>
    <submittedName>
        <fullName evidence="2">Glycoside hydrolase family 15 protein</fullName>
    </submittedName>
</protein>
<organism evidence="2">
    <name type="scientific">Mesotoga infera</name>
    <dbReference type="NCBI Taxonomy" id="1236046"/>
    <lineage>
        <taxon>Bacteria</taxon>
        <taxon>Thermotogati</taxon>
        <taxon>Thermotogota</taxon>
        <taxon>Thermotogae</taxon>
        <taxon>Kosmotogales</taxon>
        <taxon>Kosmotogaceae</taxon>
        <taxon>Mesotoga</taxon>
    </lineage>
</organism>
<feature type="domain" description="GH15-like" evidence="1">
    <location>
        <begin position="14"/>
        <end position="294"/>
    </location>
</feature>